<evidence type="ECO:0000313" key="7">
    <source>
        <dbReference type="Proteomes" id="UP000245720"/>
    </source>
</evidence>
<protein>
    <submittedName>
        <fullName evidence="6">Putative sporulation protein YtaF</fullName>
    </submittedName>
</protein>
<accession>A0A315XXB9</accession>
<evidence type="ECO:0000256" key="4">
    <source>
        <dbReference type="ARBA" id="ARBA00023136"/>
    </source>
</evidence>
<sequence length="204" mass="21113">MLKELFLSVIISIDIFLAAAACCNSGIRIPLLSAAVIDLISAAVLGISMTFSDIICRALPTELCRTAGEAVLIIIGSATIAKSLFRSLVRRIADRGELLLKLRGSPLMVKLCIDDTAADKDCSKVLSAGEAAALALASSLDSAATGLSCGYGDISPLSASSMTFVCGAAALTLGSMVGRKISSLRHDLSWLGGVLLIVFAFFQA</sequence>
<evidence type="ECO:0000256" key="5">
    <source>
        <dbReference type="SAM" id="Phobius"/>
    </source>
</evidence>
<evidence type="ECO:0000256" key="3">
    <source>
        <dbReference type="ARBA" id="ARBA00022989"/>
    </source>
</evidence>
<reference evidence="6 7" key="1">
    <citation type="submission" date="2018-05" db="EMBL/GenBank/DDBJ databases">
        <title>The Hungate 1000. A catalogue of reference genomes from the rumen microbiome.</title>
        <authorList>
            <person name="Kelly W."/>
        </authorList>
    </citation>
    <scope>NUCLEOTIDE SEQUENCE [LARGE SCALE GENOMIC DNA]</scope>
    <source>
        <strain evidence="6 7">SAb67</strain>
    </source>
</reference>
<organism evidence="6 7">
    <name type="scientific">Ruminococcus flavefaciens</name>
    <dbReference type="NCBI Taxonomy" id="1265"/>
    <lineage>
        <taxon>Bacteria</taxon>
        <taxon>Bacillati</taxon>
        <taxon>Bacillota</taxon>
        <taxon>Clostridia</taxon>
        <taxon>Eubacteriales</taxon>
        <taxon>Oscillospiraceae</taxon>
        <taxon>Ruminococcus</taxon>
    </lineage>
</organism>
<keyword evidence="4 5" id="KW-0472">Membrane</keyword>
<comment type="caution">
    <text evidence="6">The sequence shown here is derived from an EMBL/GenBank/DDBJ whole genome shotgun (WGS) entry which is preliminary data.</text>
</comment>
<dbReference type="RefSeq" id="WP_109727422.1">
    <property type="nucleotide sequence ID" value="NZ_QGDI01000011.1"/>
</dbReference>
<feature type="transmembrane region" description="Helical" evidence="5">
    <location>
        <begin position="63"/>
        <end position="81"/>
    </location>
</feature>
<dbReference type="OrthoDB" id="1820802at2"/>
<dbReference type="InterPro" id="IPR003810">
    <property type="entry name" value="Mntp/YtaF"/>
</dbReference>
<feature type="transmembrane region" description="Helical" evidence="5">
    <location>
        <begin position="30"/>
        <end position="51"/>
    </location>
</feature>
<gene>
    <name evidence="6" type="ORF">IE37_02700</name>
</gene>
<dbReference type="Proteomes" id="UP000245720">
    <property type="component" value="Unassembled WGS sequence"/>
</dbReference>
<proteinExistence type="predicted"/>
<name>A0A315XXB9_RUMFL</name>
<evidence type="ECO:0000256" key="1">
    <source>
        <dbReference type="ARBA" id="ARBA00022475"/>
    </source>
</evidence>
<keyword evidence="1" id="KW-1003">Cell membrane</keyword>
<dbReference type="PANTHER" id="PTHR35529:SF2">
    <property type="entry name" value="SPORULATION PROTEIN YTAF-RELATED"/>
    <property type="match status" value="1"/>
</dbReference>
<dbReference type="Pfam" id="PF02659">
    <property type="entry name" value="Mntp"/>
    <property type="match status" value="1"/>
</dbReference>
<dbReference type="AlphaFoldDB" id="A0A315XXB9"/>
<evidence type="ECO:0000256" key="2">
    <source>
        <dbReference type="ARBA" id="ARBA00022692"/>
    </source>
</evidence>
<keyword evidence="2 5" id="KW-0812">Transmembrane</keyword>
<dbReference type="PANTHER" id="PTHR35529">
    <property type="entry name" value="MANGANESE EFFLUX PUMP MNTP-RELATED"/>
    <property type="match status" value="1"/>
</dbReference>
<keyword evidence="3 5" id="KW-1133">Transmembrane helix</keyword>
<evidence type="ECO:0000313" key="6">
    <source>
        <dbReference type="EMBL" id="PWJ11051.1"/>
    </source>
</evidence>
<dbReference type="EMBL" id="QGDI01000011">
    <property type="protein sequence ID" value="PWJ11051.1"/>
    <property type="molecule type" value="Genomic_DNA"/>
</dbReference>